<accession>A0A194Q836</accession>
<organism evidence="1 2">
    <name type="scientific">Papilio xuthus</name>
    <name type="common">Asian swallowtail butterfly</name>
    <dbReference type="NCBI Taxonomy" id="66420"/>
    <lineage>
        <taxon>Eukaryota</taxon>
        <taxon>Metazoa</taxon>
        <taxon>Ecdysozoa</taxon>
        <taxon>Arthropoda</taxon>
        <taxon>Hexapoda</taxon>
        <taxon>Insecta</taxon>
        <taxon>Pterygota</taxon>
        <taxon>Neoptera</taxon>
        <taxon>Endopterygota</taxon>
        <taxon>Lepidoptera</taxon>
        <taxon>Glossata</taxon>
        <taxon>Ditrysia</taxon>
        <taxon>Papilionoidea</taxon>
        <taxon>Papilionidae</taxon>
        <taxon>Papilioninae</taxon>
        <taxon>Papilio</taxon>
    </lineage>
</organism>
<reference evidence="1 2" key="1">
    <citation type="journal article" date="2015" name="Nat. Commun.">
        <title>Outbred genome sequencing and CRISPR/Cas9 gene editing in butterflies.</title>
        <authorList>
            <person name="Li X."/>
            <person name="Fan D."/>
            <person name="Zhang W."/>
            <person name="Liu G."/>
            <person name="Zhang L."/>
            <person name="Zhao L."/>
            <person name="Fang X."/>
            <person name="Chen L."/>
            <person name="Dong Y."/>
            <person name="Chen Y."/>
            <person name="Ding Y."/>
            <person name="Zhao R."/>
            <person name="Feng M."/>
            <person name="Zhu Y."/>
            <person name="Feng Y."/>
            <person name="Jiang X."/>
            <person name="Zhu D."/>
            <person name="Xiang H."/>
            <person name="Feng X."/>
            <person name="Li S."/>
            <person name="Wang J."/>
            <person name="Zhang G."/>
            <person name="Kronforst M.R."/>
            <person name="Wang W."/>
        </authorList>
    </citation>
    <scope>NUCLEOTIDE SEQUENCE [LARGE SCALE GENOMIC DNA]</scope>
    <source>
        <strain evidence="1">Ya'a_city_454_Px</strain>
        <tissue evidence="1">Whole body</tissue>
    </source>
</reference>
<name>A0A194Q836_PAPXU</name>
<evidence type="ECO:0000313" key="1">
    <source>
        <dbReference type="EMBL" id="KPI99565.1"/>
    </source>
</evidence>
<proteinExistence type="predicted"/>
<dbReference type="AlphaFoldDB" id="A0A194Q836"/>
<protein>
    <submittedName>
        <fullName evidence="1">Uncharacterized protein</fullName>
    </submittedName>
</protein>
<gene>
    <name evidence="1" type="ORF">RR46_03930</name>
</gene>
<evidence type="ECO:0000313" key="2">
    <source>
        <dbReference type="Proteomes" id="UP000053268"/>
    </source>
</evidence>
<dbReference type="EMBL" id="KQ459579">
    <property type="protein sequence ID" value="KPI99565.1"/>
    <property type="molecule type" value="Genomic_DNA"/>
</dbReference>
<dbReference type="Proteomes" id="UP000053268">
    <property type="component" value="Unassembled WGS sequence"/>
</dbReference>
<sequence length="148" mass="16157">MADYDFFWSGYEAFKPDAKKGPCKSDTLLGALRAVRCRGSAAPGTGTILPSASTRLANAIIVSSRKNNCCAGNRYDEVYVCFVVRGRRTPPPPPPCAFVHALLVWKYGMSSLQAETEKGAHGSGDRPHLALLWVSRVTFIIHLMCHSD</sequence>
<keyword evidence="2" id="KW-1185">Reference proteome</keyword>